<dbReference type="PROSITE" id="PS50405">
    <property type="entry name" value="GST_CTER"/>
    <property type="match status" value="1"/>
</dbReference>
<dbReference type="Proteomes" id="UP000246073">
    <property type="component" value="Unassembled WGS sequence"/>
</dbReference>
<accession>A0A2P9HPL9</accession>
<dbReference type="PANTHER" id="PTHR44051:SF2">
    <property type="entry name" value="HYPOTHETICAL GLUTATHIONE S-TRANSFERASE LIKE PROTEIN"/>
    <property type="match status" value="1"/>
</dbReference>
<dbReference type="EC" id="2.5.1.18" evidence="3"/>
<dbReference type="PROSITE" id="PS50404">
    <property type="entry name" value="GST_NTER"/>
    <property type="match status" value="1"/>
</dbReference>
<evidence type="ECO:0000259" key="1">
    <source>
        <dbReference type="PROSITE" id="PS50404"/>
    </source>
</evidence>
<evidence type="ECO:0000313" key="3">
    <source>
        <dbReference type="EMBL" id="SPL65923.1"/>
    </source>
</evidence>
<dbReference type="InterPro" id="IPR004045">
    <property type="entry name" value="Glutathione_S-Trfase_N"/>
</dbReference>
<dbReference type="InterPro" id="IPR036249">
    <property type="entry name" value="Thioredoxin-like_sf"/>
</dbReference>
<feature type="domain" description="GST C-terminal" evidence="2">
    <location>
        <begin position="99"/>
        <end position="218"/>
    </location>
</feature>
<reference evidence="4" key="1">
    <citation type="submission" date="2017-12" db="EMBL/GenBank/DDBJ databases">
        <authorList>
            <person name="Diaz M."/>
        </authorList>
    </citation>
    <scope>NUCLEOTIDE SEQUENCE [LARGE SCALE GENOMIC DNA]</scope>
    <source>
        <strain evidence="4">FI11154</strain>
    </source>
</reference>
<dbReference type="InterPro" id="IPR036282">
    <property type="entry name" value="Glutathione-S-Trfase_C_sf"/>
</dbReference>
<organism evidence="3 4">
    <name type="scientific">Ochrobactrum soli</name>
    <dbReference type="NCBI Taxonomy" id="2448455"/>
    <lineage>
        <taxon>Bacteria</taxon>
        <taxon>Pseudomonadati</taxon>
        <taxon>Pseudomonadota</taxon>
        <taxon>Alphaproteobacteria</taxon>
        <taxon>Hyphomicrobiales</taxon>
        <taxon>Brucellaceae</taxon>
        <taxon>Brucella/Ochrobactrum group</taxon>
        <taxon>Ochrobactrum</taxon>
    </lineage>
</organism>
<evidence type="ECO:0000259" key="2">
    <source>
        <dbReference type="PROSITE" id="PS50405"/>
    </source>
</evidence>
<dbReference type="Pfam" id="PF00043">
    <property type="entry name" value="GST_C"/>
    <property type="match status" value="1"/>
</dbReference>
<dbReference type="InterPro" id="IPR004046">
    <property type="entry name" value="GST_C"/>
</dbReference>
<dbReference type="Gene3D" id="1.20.1050.10">
    <property type="match status" value="1"/>
</dbReference>
<sequence length="218" mass="24583">MLSARRYGFLKQEIFMLTIYAQPDSGNCYKPRLLLALLGRPFRHVTVSSLDGSTRKPDYLAKNPNGKVPLLELEDGRLLAESNAMLLYLAEGTPFLPKDAYERGLVYQWLFFEQYSHEPHVAVRRALMLYPERARDATPERLASTLAGGNKALGVMETQLEKTPYLAGETYTVADIALYAYTHEAHLGGFDMQQYPAVQAWLKRVAAHPGHVALDWLP</sequence>
<dbReference type="SFLD" id="SFLDS00019">
    <property type="entry name" value="Glutathione_Transferase_(cytos"/>
    <property type="match status" value="1"/>
</dbReference>
<dbReference type="Gene3D" id="3.40.30.10">
    <property type="entry name" value="Glutaredoxin"/>
    <property type="match status" value="1"/>
</dbReference>
<dbReference type="GO" id="GO:0004364">
    <property type="term" value="F:glutathione transferase activity"/>
    <property type="evidence" value="ECO:0007669"/>
    <property type="project" value="UniProtKB-EC"/>
</dbReference>
<dbReference type="SUPFAM" id="SSF47616">
    <property type="entry name" value="GST C-terminal domain-like"/>
    <property type="match status" value="1"/>
</dbReference>
<proteinExistence type="predicted"/>
<dbReference type="Pfam" id="PF13409">
    <property type="entry name" value="GST_N_2"/>
    <property type="match status" value="1"/>
</dbReference>
<protein>
    <submittedName>
        <fullName evidence="3">Glutathione S-transferase, unnamed subgroup</fullName>
        <ecNumber evidence="3">2.5.1.18</ecNumber>
    </submittedName>
</protein>
<dbReference type="CDD" id="cd03056">
    <property type="entry name" value="GST_N_4"/>
    <property type="match status" value="1"/>
</dbReference>
<dbReference type="SUPFAM" id="SSF52833">
    <property type="entry name" value="Thioredoxin-like"/>
    <property type="match status" value="1"/>
</dbReference>
<evidence type="ECO:0000313" key="4">
    <source>
        <dbReference type="Proteomes" id="UP000246073"/>
    </source>
</evidence>
<name>A0A2P9HPL9_9HYPH</name>
<dbReference type="InterPro" id="IPR040079">
    <property type="entry name" value="Glutathione_S-Trfase"/>
</dbReference>
<gene>
    <name evidence="3" type="ORF">OHAE_1790</name>
</gene>
<dbReference type="AlphaFoldDB" id="A0A2P9HPL9"/>
<dbReference type="InterPro" id="IPR010987">
    <property type="entry name" value="Glutathione-S-Trfase_C-like"/>
</dbReference>
<dbReference type="EMBL" id="OOFM01000005">
    <property type="protein sequence ID" value="SPL65923.1"/>
    <property type="molecule type" value="Genomic_DNA"/>
</dbReference>
<dbReference type="SFLD" id="SFLDG00358">
    <property type="entry name" value="Main_(cytGST)"/>
    <property type="match status" value="1"/>
</dbReference>
<keyword evidence="3" id="KW-0808">Transferase</keyword>
<feature type="domain" description="GST N-terminal" evidence="1">
    <location>
        <begin position="15"/>
        <end position="97"/>
    </location>
</feature>
<dbReference type="PANTHER" id="PTHR44051">
    <property type="entry name" value="GLUTATHIONE S-TRANSFERASE-RELATED"/>
    <property type="match status" value="1"/>
</dbReference>
<dbReference type="SFLD" id="SFLDG01151">
    <property type="entry name" value="Main.2:_Nu-like"/>
    <property type="match status" value="1"/>
</dbReference>